<dbReference type="Gene3D" id="3.40.50.1820">
    <property type="entry name" value="alpha/beta hydrolase"/>
    <property type="match status" value="1"/>
</dbReference>
<keyword evidence="11" id="KW-1185">Reference proteome</keyword>
<feature type="binding site" evidence="8">
    <location>
        <position position="55"/>
    </location>
    <ligand>
        <name>Zn(2+)</name>
        <dbReference type="ChEBI" id="CHEBI:29105"/>
        <note>catalytic</note>
    </ligand>
</feature>
<evidence type="ECO:0000256" key="5">
    <source>
        <dbReference type="ARBA" id="ARBA00022801"/>
    </source>
</evidence>
<keyword evidence="3 8" id="KW-0819">tRNA processing</keyword>
<dbReference type="SUPFAM" id="SSF53474">
    <property type="entry name" value="alpha/beta-Hydrolases"/>
    <property type="match status" value="1"/>
</dbReference>
<dbReference type="CDD" id="cd01285">
    <property type="entry name" value="nucleoside_deaminase"/>
    <property type="match status" value="1"/>
</dbReference>
<feature type="binding site" evidence="8">
    <location>
        <position position="85"/>
    </location>
    <ligand>
        <name>Zn(2+)</name>
        <dbReference type="ChEBI" id="CHEBI:29105"/>
        <note>catalytic</note>
    </ligand>
</feature>
<feature type="active site" description="Proton donor" evidence="8">
    <location>
        <position position="57"/>
    </location>
</feature>
<organism evidence="10 11">
    <name type="scientific">Diaphorobacter ruginosibacter</name>
    <dbReference type="NCBI Taxonomy" id="1715720"/>
    <lineage>
        <taxon>Bacteria</taxon>
        <taxon>Pseudomonadati</taxon>
        <taxon>Pseudomonadota</taxon>
        <taxon>Betaproteobacteria</taxon>
        <taxon>Burkholderiales</taxon>
        <taxon>Comamonadaceae</taxon>
        <taxon>Diaphorobacter</taxon>
    </lineage>
</organism>
<evidence type="ECO:0000313" key="10">
    <source>
        <dbReference type="EMBL" id="QNN59596.1"/>
    </source>
</evidence>
<keyword evidence="6 8" id="KW-0862">Zinc</keyword>
<feature type="domain" description="CMP/dCMP-type deaminase" evidence="9">
    <location>
        <begin position="4"/>
        <end position="131"/>
    </location>
</feature>
<keyword evidence="4 8" id="KW-0479">Metal-binding</keyword>
<dbReference type="PANTHER" id="PTHR11079">
    <property type="entry name" value="CYTOSINE DEAMINASE FAMILY MEMBER"/>
    <property type="match status" value="1"/>
</dbReference>
<dbReference type="Proteomes" id="UP000515811">
    <property type="component" value="Chromosome"/>
</dbReference>
<comment type="catalytic activity">
    <reaction evidence="7 8">
        <text>adenosine(34) in tRNA + H2O + H(+) = inosine(34) in tRNA + NH4(+)</text>
        <dbReference type="Rhea" id="RHEA:43168"/>
        <dbReference type="Rhea" id="RHEA-COMP:10373"/>
        <dbReference type="Rhea" id="RHEA-COMP:10374"/>
        <dbReference type="ChEBI" id="CHEBI:15377"/>
        <dbReference type="ChEBI" id="CHEBI:15378"/>
        <dbReference type="ChEBI" id="CHEBI:28938"/>
        <dbReference type="ChEBI" id="CHEBI:74411"/>
        <dbReference type="ChEBI" id="CHEBI:82852"/>
        <dbReference type="EC" id="3.5.4.33"/>
    </reaction>
</comment>
<feature type="binding site" evidence="8">
    <location>
        <position position="88"/>
    </location>
    <ligand>
        <name>Zn(2+)</name>
        <dbReference type="ChEBI" id="CHEBI:29105"/>
        <note>catalytic</note>
    </ligand>
</feature>
<dbReference type="SUPFAM" id="SSF53927">
    <property type="entry name" value="Cytidine deaminase-like"/>
    <property type="match status" value="1"/>
</dbReference>
<evidence type="ECO:0000256" key="3">
    <source>
        <dbReference type="ARBA" id="ARBA00022694"/>
    </source>
</evidence>
<dbReference type="Gene3D" id="3.40.140.10">
    <property type="entry name" value="Cytidine Deaminase, domain 2"/>
    <property type="match status" value="1"/>
</dbReference>
<dbReference type="FunFam" id="3.40.140.10:FF:000005">
    <property type="entry name" value="tRNA-specific adenosine deaminase"/>
    <property type="match status" value="1"/>
</dbReference>
<comment type="cofactor">
    <cofactor evidence="8">
        <name>Zn(2+)</name>
        <dbReference type="ChEBI" id="CHEBI:29105"/>
    </cofactor>
    <text evidence="8">Binds 1 zinc ion per subunit.</text>
</comment>
<evidence type="ECO:0000256" key="8">
    <source>
        <dbReference type="HAMAP-Rule" id="MF_00972"/>
    </source>
</evidence>
<dbReference type="InterPro" id="IPR000639">
    <property type="entry name" value="Epox_hydrolase-like"/>
</dbReference>
<evidence type="ECO:0000256" key="6">
    <source>
        <dbReference type="ARBA" id="ARBA00022833"/>
    </source>
</evidence>
<evidence type="ECO:0000256" key="2">
    <source>
        <dbReference type="ARBA" id="ARBA00011738"/>
    </source>
</evidence>
<dbReference type="PANTHER" id="PTHR11079:SF202">
    <property type="entry name" value="TRNA-SPECIFIC ADENOSINE DEAMINASE"/>
    <property type="match status" value="1"/>
</dbReference>
<protein>
    <recommendedName>
        <fullName evidence="8">tRNA-specific adenosine deaminase</fullName>
        <ecNumber evidence="8">3.5.4.33</ecNumber>
    </recommendedName>
</protein>
<dbReference type="InterPro" id="IPR029058">
    <property type="entry name" value="AB_hydrolase_fold"/>
</dbReference>
<evidence type="ECO:0000256" key="4">
    <source>
        <dbReference type="ARBA" id="ARBA00022723"/>
    </source>
</evidence>
<dbReference type="InterPro" id="IPR000073">
    <property type="entry name" value="AB_hydrolase_1"/>
</dbReference>
<dbReference type="NCBIfam" id="NF008113">
    <property type="entry name" value="PRK10860.1"/>
    <property type="match status" value="1"/>
</dbReference>
<comment type="similarity">
    <text evidence="1">Belongs to the cytidine and deoxycytidylate deaminase family. ADAT2 subfamily.</text>
</comment>
<name>A0A7G9RVH1_9BURK</name>
<dbReference type="PROSITE" id="PS51747">
    <property type="entry name" value="CYT_DCMP_DEAMINASES_2"/>
    <property type="match status" value="1"/>
</dbReference>
<evidence type="ECO:0000313" key="11">
    <source>
        <dbReference type="Proteomes" id="UP000515811"/>
    </source>
</evidence>
<dbReference type="EC" id="3.5.4.33" evidence="8"/>
<gene>
    <name evidence="8 10" type="primary">tadA</name>
    <name evidence="10" type="ORF">H9K76_11905</name>
</gene>
<dbReference type="InterPro" id="IPR016192">
    <property type="entry name" value="APOBEC/CMP_deaminase_Zn-bd"/>
</dbReference>
<proteinExistence type="inferred from homology"/>
<dbReference type="Pfam" id="PF00383">
    <property type="entry name" value="dCMP_cyt_deam_1"/>
    <property type="match status" value="1"/>
</dbReference>
<dbReference type="Pfam" id="PF00561">
    <property type="entry name" value="Abhydrolase_1"/>
    <property type="match status" value="1"/>
</dbReference>
<dbReference type="PRINTS" id="PR00412">
    <property type="entry name" value="EPOXHYDRLASE"/>
</dbReference>
<dbReference type="InterPro" id="IPR016193">
    <property type="entry name" value="Cytidine_deaminase-like"/>
</dbReference>
<dbReference type="InterPro" id="IPR028883">
    <property type="entry name" value="tRNA_aden_deaminase"/>
</dbReference>
<dbReference type="InterPro" id="IPR002125">
    <property type="entry name" value="CMP_dCMP_dom"/>
</dbReference>
<evidence type="ECO:0000256" key="7">
    <source>
        <dbReference type="ARBA" id="ARBA00048045"/>
    </source>
</evidence>
<dbReference type="KEGG" id="drg:H9K76_11905"/>
<sequence length="461" mass="50361">MVCESDEQGMRLALALAQDAAQAGEVPVGAVLVKDGRVIAEGRNAPIALHDPTAHAEIAALRSAAQILGNYRLDDCTLYVTLEPCPMCAGAMLHARLPRVVFGAADAKTGAAGSVVDLFAEPLLNHQTRIQGGVLADECGMALSEFFRQRRSEQKEERRLAHPLREDALRTPDKAFAGLTDYSWQSHYVSDLPALDGLRLHFIDEGPRDAARTWLLLHGLPSWSHEFRHMIPALLAAGDRVVAIDLPGFGKSDKPKKEAAHSEHWHVRVVQQLIERLDLHGLVLVTHGLNGLVGLGVPLAAPERFVGLLAINAWLPEPSLETPKALRTWTEHIARKPRLAIGEQMARADKVVAGSEWIACDAPFPDGGYRAALRAFADLALEPRDAAQAREVMDFWRDEWLGRSLVISGGKDLLVDHGAAQRLRQRIRGAGDIAVIPDLGHFISQHGASVALRAMEYFTPF</sequence>
<accession>A0A7G9RVH1</accession>
<dbReference type="PROSITE" id="PS00903">
    <property type="entry name" value="CYT_DCMP_DEAMINASES_1"/>
    <property type="match status" value="1"/>
</dbReference>
<comment type="subunit">
    <text evidence="2 8">Homodimer.</text>
</comment>
<dbReference type="GO" id="GO:0002100">
    <property type="term" value="P:tRNA wobble adenosine to inosine editing"/>
    <property type="evidence" value="ECO:0007669"/>
    <property type="project" value="UniProtKB-UniRule"/>
</dbReference>
<keyword evidence="5 8" id="KW-0378">Hydrolase</keyword>
<dbReference type="GO" id="GO:0052717">
    <property type="term" value="F:tRNA-specific adenosine-34 deaminase activity"/>
    <property type="evidence" value="ECO:0007669"/>
    <property type="project" value="UniProtKB-UniRule"/>
</dbReference>
<evidence type="ECO:0000256" key="1">
    <source>
        <dbReference type="ARBA" id="ARBA00010669"/>
    </source>
</evidence>
<evidence type="ECO:0000259" key="9">
    <source>
        <dbReference type="PROSITE" id="PS51747"/>
    </source>
</evidence>
<dbReference type="AlphaFoldDB" id="A0A7G9RVH1"/>
<dbReference type="GO" id="GO:0008270">
    <property type="term" value="F:zinc ion binding"/>
    <property type="evidence" value="ECO:0007669"/>
    <property type="project" value="UniProtKB-UniRule"/>
</dbReference>
<comment type="function">
    <text evidence="8">Catalyzes the deamination of adenosine to inosine at the wobble position 34 of tRNA(Arg2).</text>
</comment>
<dbReference type="EMBL" id="CP060714">
    <property type="protein sequence ID" value="QNN59596.1"/>
    <property type="molecule type" value="Genomic_DNA"/>
</dbReference>
<dbReference type="HAMAP" id="MF_00972">
    <property type="entry name" value="tRNA_aden_deaminase"/>
    <property type="match status" value="1"/>
</dbReference>
<reference evidence="10 11" key="1">
    <citation type="submission" date="2020-08" db="EMBL/GenBank/DDBJ databases">
        <title>Genome sequence of Diaphorobacter ruginosibacter DSM 27467T.</title>
        <authorList>
            <person name="Hyun D.-W."/>
            <person name="Bae J.-W."/>
        </authorList>
    </citation>
    <scope>NUCLEOTIDE SEQUENCE [LARGE SCALE GENOMIC DNA]</scope>
    <source>
        <strain evidence="10 11">DSM 27467</strain>
    </source>
</reference>